<dbReference type="Pfam" id="PF08281">
    <property type="entry name" value="Sigma70_r4_2"/>
    <property type="match status" value="1"/>
</dbReference>
<organism evidence="7 8">
    <name type="scientific">Hymenobacter jeongseonensis</name>
    <dbReference type="NCBI Taxonomy" id="2791027"/>
    <lineage>
        <taxon>Bacteria</taxon>
        <taxon>Pseudomonadati</taxon>
        <taxon>Bacteroidota</taxon>
        <taxon>Cytophagia</taxon>
        <taxon>Cytophagales</taxon>
        <taxon>Hymenobacteraceae</taxon>
        <taxon>Hymenobacter</taxon>
    </lineage>
</organism>
<dbReference type="InterPro" id="IPR039425">
    <property type="entry name" value="RNA_pol_sigma-70-like"/>
</dbReference>
<dbReference type="InterPro" id="IPR013324">
    <property type="entry name" value="RNA_pol_sigma_r3/r4-like"/>
</dbReference>
<comment type="similarity">
    <text evidence="1">Belongs to the sigma-70 factor family. ECF subfamily.</text>
</comment>
<dbReference type="NCBIfam" id="TIGR02985">
    <property type="entry name" value="Sig70_bacteroi1"/>
    <property type="match status" value="1"/>
</dbReference>
<evidence type="ECO:0000256" key="4">
    <source>
        <dbReference type="ARBA" id="ARBA00023163"/>
    </source>
</evidence>
<gene>
    <name evidence="7" type="ORF">I2I05_17985</name>
</gene>
<dbReference type="CDD" id="cd06171">
    <property type="entry name" value="Sigma70_r4"/>
    <property type="match status" value="1"/>
</dbReference>
<dbReference type="InterPro" id="IPR014327">
    <property type="entry name" value="RNA_pol_sigma70_bacteroid"/>
</dbReference>
<reference evidence="7 8" key="1">
    <citation type="submission" date="2020-11" db="EMBL/GenBank/DDBJ databases">
        <authorList>
            <person name="Kim M.K."/>
        </authorList>
    </citation>
    <scope>NUCLEOTIDE SEQUENCE [LARGE SCALE GENOMIC DNA]</scope>
    <source>
        <strain evidence="7 8">BT683</strain>
    </source>
</reference>
<name>A0ABS0ILN8_9BACT</name>
<evidence type="ECO:0000259" key="6">
    <source>
        <dbReference type="Pfam" id="PF08281"/>
    </source>
</evidence>
<dbReference type="InterPro" id="IPR013249">
    <property type="entry name" value="RNA_pol_sigma70_r4_t2"/>
</dbReference>
<evidence type="ECO:0000256" key="3">
    <source>
        <dbReference type="ARBA" id="ARBA00023082"/>
    </source>
</evidence>
<dbReference type="Pfam" id="PF04542">
    <property type="entry name" value="Sigma70_r2"/>
    <property type="match status" value="1"/>
</dbReference>
<evidence type="ECO:0000313" key="8">
    <source>
        <dbReference type="Proteomes" id="UP000597617"/>
    </source>
</evidence>
<dbReference type="SUPFAM" id="SSF88659">
    <property type="entry name" value="Sigma3 and sigma4 domains of RNA polymerase sigma factors"/>
    <property type="match status" value="1"/>
</dbReference>
<feature type="domain" description="RNA polymerase sigma factor 70 region 4 type 2" evidence="6">
    <location>
        <begin position="123"/>
        <end position="173"/>
    </location>
</feature>
<dbReference type="InterPro" id="IPR014284">
    <property type="entry name" value="RNA_pol_sigma-70_dom"/>
</dbReference>
<dbReference type="PANTHER" id="PTHR43133:SF46">
    <property type="entry name" value="RNA POLYMERASE SIGMA-70 FACTOR ECF SUBFAMILY"/>
    <property type="match status" value="1"/>
</dbReference>
<keyword evidence="8" id="KW-1185">Reference proteome</keyword>
<dbReference type="Proteomes" id="UP000597617">
    <property type="component" value="Unassembled WGS sequence"/>
</dbReference>
<comment type="caution">
    <text evidence="7">The sequence shown here is derived from an EMBL/GenBank/DDBJ whole genome shotgun (WGS) entry which is preliminary data.</text>
</comment>
<sequence length="196" mass="22860">MKIARDFSELDCIRQLKLDDERAFDALFRYYSALVYRFAYSYLKSRVEAEETVQDCFLKIWEKRHELRADVPLKGYLFTIAHHAILNQLRRNQHHLRFQTHLATLVPGVATNSAEFSEMEALYLAALDRMPPKRRQIFILSRQQGLTYPEIAQQLNLSVKTVETQIMQSLKFLRAFFRAHGSEVLSLLLLLAVGTP</sequence>
<dbReference type="Gene3D" id="1.10.1740.10">
    <property type="match status" value="1"/>
</dbReference>
<dbReference type="InterPro" id="IPR007627">
    <property type="entry name" value="RNA_pol_sigma70_r2"/>
</dbReference>
<proteinExistence type="inferred from homology"/>
<dbReference type="Gene3D" id="1.10.10.10">
    <property type="entry name" value="Winged helix-like DNA-binding domain superfamily/Winged helix DNA-binding domain"/>
    <property type="match status" value="1"/>
</dbReference>
<protein>
    <submittedName>
        <fullName evidence="7">RNA polymerase sigma-70 factor</fullName>
    </submittedName>
</protein>
<evidence type="ECO:0000259" key="5">
    <source>
        <dbReference type="Pfam" id="PF04542"/>
    </source>
</evidence>
<keyword evidence="3" id="KW-0731">Sigma factor</keyword>
<evidence type="ECO:0000256" key="2">
    <source>
        <dbReference type="ARBA" id="ARBA00023015"/>
    </source>
</evidence>
<evidence type="ECO:0000256" key="1">
    <source>
        <dbReference type="ARBA" id="ARBA00010641"/>
    </source>
</evidence>
<dbReference type="EMBL" id="JADQDQ010000011">
    <property type="protein sequence ID" value="MBF9239287.1"/>
    <property type="molecule type" value="Genomic_DNA"/>
</dbReference>
<dbReference type="RefSeq" id="WP_196283640.1">
    <property type="nucleotide sequence ID" value="NZ_JADQDQ010000011.1"/>
</dbReference>
<dbReference type="PANTHER" id="PTHR43133">
    <property type="entry name" value="RNA POLYMERASE ECF-TYPE SIGMA FACTO"/>
    <property type="match status" value="1"/>
</dbReference>
<accession>A0ABS0ILN8</accession>
<dbReference type="NCBIfam" id="TIGR02937">
    <property type="entry name" value="sigma70-ECF"/>
    <property type="match status" value="1"/>
</dbReference>
<dbReference type="InterPro" id="IPR036388">
    <property type="entry name" value="WH-like_DNA-bd_sf"/>
</dbReference>
<evidence type="ECO:0000313" key="7">
    <source>
        <dbReference type="EMBL" id="MBF9239287.1"/>
    </source>
</evidence>
<dbReference type="SUPFAM" id="SSF88946">
    <property type="entry name" value="Sigma2 domain of RNA polymerase sigma factors"/>
    <property type="match status" value="1"/>
</dbReference>
<keyword evidence="2" id="KW-0805">Transcription regulation</keyword>
<feature type="domain" description="RNA polymerase sigma-70 region 2" evidence="5">
    <location>
        <begin position="27"/>
        <end position="93"/>
    </location>
</feature>
<dbReference type="InterPro" id="IPR013325">
    <property type="entry name" value="RNA_pol_sigma_r2"/>
</dbReference>
<keyword evidence="4" id="KW-0804">Transcription</keyword>